<accession>A0A9P8W953</accession>
<dbReference type="Pfam" id="PF04082">
    <property type="entry name" value="Fungal_trans"/>
    <property type="match status" value="1"/>
</dbReference>
<evidence type="ECO:0000313" key="8">
    <source>
        <dbReference type="EMBL" id="KAH6893062.1"/>
    </source>
</evidence>
<dbReference type="SUPFAM" id="SSF57701">
    <property type="entry name" value="Zn2/Cys6 DNA-binding domain"/>
    <property type="match status" value="2"/>
</dbReference>
<keyword evidence="3" id="KW-0805">Transcription regulation</keyword>
<feature type="compositionally biased region" description="Polar residues" evidence="6">
    <location>
        <begin position="7"/>
        <end position="29"/>
    </location>
</feature>
<dbReference type="SMART" id="SM00906">
    <property type="entry name" value="Fungal_trans"/>
    <property type="match status" value="1"/>
</dbReference>
<evidence type="ECO:0000256" key="1">
    <source>
        <dbReference type="ARBA" id="ARBA00004123"/>
    </source>
</evidence>
<feature type="compositionally biased region" description="Basic and acidic residues" evidence="6">
    <location>
        <begin position="162"/>
        <end position="172"/>
    </location>
</feature>
<evidence type="ECO:0000256" key="5">
    <source>
        <dbReference type="ARBA" id="ARBA00023242"/>
    </source>
</evidence>
<dbReference type="PROSITE" id="PS00463">
    <property type="entry name" value="ZN2_CY6_FUNGAL_1"/>
    <property type="match status" value="2"/>
</dbReference>
<dbReference type="PROSITE" id="PS50048">
    <property type="entry name" value="ZN2_CY6_FUNGAL_2"/>
    <property type="match status" value="2"/>
</dbReference>
<evidence type="ECO:0000256" key="3">
    <source>
        <dbReference type="ARBA" id="ARBA00023015"/>
    </source>
</evidence>
<dbReference type="GO" id="GO:0005634">
    <property type="term" value="C:nucleus"/>
    <property type="evidence" value="ECO:0007669"/>
    <property type="project" value="UniProtKB-SubCell"/>
</dbReference>
<dbReference type="CDD" id="cd00067">
    <property type="entry name" value="GAL4"/>
    <property type="match status" value="2"/>
</dbReference>
<gene>
    <name evidence="8" type="ORF">B0T10DRAFT_265050</name>
</gene>
<dbReference type="PRINTS" id="PR00755">
    <property type="entry name" value="AFLATOXINBRP"/>
</dbReference>
<keyword evidence="4" id="KW-0804">Transcription</keyword>
<dbReference type="Proteomes" id="UP000777438">
    <property type="component" value="Unassembled WGS sequence"/>
</dbReference>
<feature type="region of interest" description="Disordered" evidence="6">
    <location>
        <begin position="1"/>
        <end position="59"/>
    </location>
</feature>
<dbReference type="InterPro" id="IPR001138">
    <property type="entry name" value="Zn2Cys6_DnaBD"/>
</dbReference>
<feature type="compositionally biased region" description="Polar residues" evidence="6">
    <location>
        <begin position="40"/>
        <end position="49"/>
    </location>
</feature>
<dbReference type="PANTHER" id="PTHR47338">
    <property type="entry name" value="ZN(II)2CYS6 TRANSCRIPTION FACTOR (EUROFUNG)-RELATED"/>
    <property type="match status" value="1"/>
</dbReference>
<dbReference type="Pfam" id="PF00172">
    <property type="entry name" value="Zn_clus"/>
    <property type="match status" value="2"/>
</dbReference>
<dbReference type="GO" id="GO:0003677">
    <property type="term" value="F:DNA binding"/>
    <property type="evidence" value="ECO:0007669"/>
    <property type="project" value="InterPro"/>
</dbReference>
<keyword evidence="5" id="KW-0539">Nucleus</keyword>
<dbReference type="GO" id="GO:0000981">
    <property type="term" value="F:DNA-binding transcription factor activity, RNA polymerase II-specific"/>
    <property type="evidence" value="ECO:0007669"/>
    <property type="project" value="InterPro"/>
</dbReference>
<dbReference type="InterPro" id="IPR050815">
    <property type="entry name" value="TF_fung"/>
</dbReference>
<dbReference type="InterPro" id="IPR036864">
    <property type="entry name" value="Zn2-C6_fun-type_DNA-bd_sf"/>
</dbReference>
<dbReference type="PANTHER" id="PTHR47338:SF7">
    <property type="entry name" value="ZN(II)2CYS6 TRANSCRIPTION FACTOR (EUROFUNG)"/>
    <property type="match status" value="1"/>
</dbReference>
<name>A0A9P8W953_9HYPO</name>
<feature type="region of interest" description="Disordered" evidence="6">
    <location>
        <begin position="150"/>
        <end position="187"/>
    </location>
</feature>
<proteinExistence type="predicted"/>
<protein>
    <submittedName>
        <fullName evidence="8">Fungal-specific transcription factor domain-containing protein</fullName>
    </submittedName>
</protein>
<dbReference type="EMBL" id="JAGPYM010000006">
    <property type="protein sequence ID" value="KAH6893062.1"/>
    <property type="molecule type" value="Genomic_DNA"/>
</dbReference>
<sequence>MDLAPSTGDNPNNVISSNLDSQNNPSPASATPVLSHGQPVVSQPASHANSPDRKPKKSSLTCTTCRARKVRCNGARDICSNCERLGFPCSYDDADPGALSGALPRRRVRQACLSCHSRKARCSGHMPSCERCRSQGIECVYRPSKRARIAVRTEGRSPQSQDGERDDGHNDSDPGLTDPASTVTPNAYTNDISFPDESFDALIGRTFDQFFRHVHHIPMFSFLHRASLMERYHSGKVEKALLLALVGITSYLTDMGPGMRDYGEKCIDDAESLIFHEYNRPTTIKVQALFLIIKYRVLSKKSPNAFMLLSIASRYASALRLNHEAPNLCFLAQESRRRLMWALYCMDSGISGGYRDYTLWTADRIHVGLPCNERNFEFDLPQETEKLIYQPSTTQVEDIGSLALHVRIQHLRRRIMEFTRRVVLSRTLKLDDVQAGIWGFQKDLADFASHLPSSFQFSESSLRLRAYSPRICVFIMIHVWWRQCHCDLYRVALVGMREALPRSAIVSLDEGFVSHCQQQCVEHALAMASIFTSMQKLNAKPVADLDLAVCAYQCARVLTYAYHTNPRKFDLTAEIVVEQARVCLHTVRECCVGKTADGIKTDLEKLIAHGINVRASPSGPEGQIPIGHGYRHPLLQKTNIPNVHDINEQAQFGSLGPPLSLGPMTDSTFPPSLVADPWVPESQVSPDLIQTSQSSQPQSAPDVSMTSKSTTNPANPNLPEIVSRPEFGVSELNNAYEGGLEGLGLDSSMDYGMGMDQNLWIPNNDWLGVESLNGGVGA</sequence>
<dbReference type="Gene3D" id="4.10.240.10">
    <property type="entry name" value="Zn(2)-C6 fungal-type DNA-binding domain"/>
    <property type="match status" value="2"/>
</dbReference>
<feature type="domain" description="Zn(2)-C6 fungal-type" evidence="7">
    <location>
        <begin position="111"/>
        <end position="141"/>
    </location>
</feature>
<feature type="compositionally biased region" description="Polar residues" evidence="6">
    <location>
        <begin position="704"/>
        <end position="715"/>
    </location>
</feature>
<dbReference type="OrthoDB" id="2017365at2759"/>
<dbReference type="InterPro" id="IPR007219">
    <property type="entry name" value="XnlR_reg_dom"/>
</dbReference>
<evidence type="ECO:0000256" key="4">
    <source>
        <dbReference type="ARBA" id="ARBA00023163"/>
    </source>
</evidence>
<keyword evidence="2" id="KW-0479">Metal-binding</keyword>
<reference evidence="8 9" key="1">
    <citation type="journal article" date="2021" name="Nat. Commun.">
        <title>Genetic determinants of endophytism in the Arabidopsis root mycobiome.</title>
        <authorList>
            <person name="Mesny F."/>
            <person name="Miyauchi S."/>
            <person name="Thiergart T."/>
            <person name="Pickel B."/>
            <person name="Atanasova L."/>
            <person name="Karlsson M."/>
            <person name="Huettel B."/>
            <person name="Barry K.W."/>
            <person name="Haridas S."/>
            <person name="Chen C."/>
            <person name="Bauer D."/>
            <person name="Andreopoulos W."/>
            <person name="Pangilinan J."/>
            <person name="LaButti K."/>
            <person name="Riley R."/>
            <person name="Lipzen A."/>
            <person name="Clum A."/>
            <person name="Drula E."/>
            <person name="Henrissat B."/>
            <person name="Kohler A."/>
            <person name="Grigoriev I.V."/>
            <person name="Martin F.M."/>
            <person name="Hacquard S."/>
        </authorList>
    </citation>
    <scope>NUCLEOTIDE SEQUENCE [LARGE SCALE GENOMIC DNA]</scope>
    <source>
        <strain evidence="8 9">MPI-CAGE-CH-0241</strain>
    </source>
</reference>
<comment type="caution">
    <text evidence="8">The sequence shown here is derived from an EMBL/GenBank/DDBJ whole genome shotgun (WGS) entry which is preliminary data.</text>
</comment>
<dbReference type="GO" id="GO:0006351">
    <property type="term" value="P:DNA-templated transcription"/>
    <property type="evidence" value="ECO:0007669"/>
    <property type="project" value="InterPro"/>
</dbReference>
<evidence type="ECO:0000256" key="2">
    <source>
        <dbReference type="ARBA" id="ARBA00022723"/>
    </source>
</evidence>
<dbReference type="AlphaFoldDB" id="A0A9P8W953"/>
<comment type="subcellular location">
    <subcellularLocation>
        <location evidence="1">Nucleus</location>
    </subcellularLocation>
</comment>
<evidence type="ECO:0000259" key="7">
    <source>
        <dbReference type="PROSITE" id="PS50048"/>
    </source>
</evidence>
<feature type="region of interest" description="Disordered" evidence="6">
    <location>
        <begin position="654"/>
        <end position="721"/>
    </location>
</feature>
<evidence type="ECO:0000256" key="6">
    <source>
        <dbReference type="SAM" id="MobiDB-lite"/>
    </source>
</evidence>
<organism evidence="8 9">
    <name type="scientific">Thelonectria olida</name>
    <dbReference type="NCBI Taxonomy" id="1576542"/>
    <lineage>
        <taxon>Eukaryota</taxon>
        <taxon>Fungi</taxon>
        <taxon>Dikarya</taxon>
        <taxon>Ascomycota</taxon>
        <taxon>Pezizomycotina</taxon>
        <taxon>Sordariomycetes</taxon>
        <taxon>Hypocreomycetidae</taxon>
        <taxon>Hypocreales</taxon>
        <taxon>Nectriaceae</taxon>
        <taxon>Thelonectria</taxon>
    </lineage>
</organism>
<feature type="domain" description="Zn(2)-C6 fungal-type" evidence="7">
    <location>
        <begin position="61"/>
        <end position="91"/>
    </location>
</feature>
<feature type="compositionally biased region" description="Low complexity" evidence="6">
    <location>
        <begin position="690"/>
        <end position="699"/>
    </location>
</feature>
<evidence type="ECO:0000313" key="9">
    <source>
        <dbReference type="Proteomes" id="UP000777438"/>
    </source>
</evidence>
<keyword evidence="9" id="KW-1185">Reference proteome</keyword>
<dbReference type="GO" id="GO:0008270">
    <property type="term" value="F:zinc ion binding"/>
    <property type="evidence" value="ECO:0007669"/>
    <property type="project" value="InterPro"/>
</dbReference>
<dbReference type="CDD" id="cd12148">
    <property type="entry name" value="fungal_TF_MHR"/>
    <property type="match status" value="1"/>
</dbReference>
<dbReference type="SMART" id="SM00066">
    <property type="entry name" value="GAL4"/>
    <property type="match status" value="2"/>
</dbReference>